<organism evidence="1 2">
    <name type="scientific">Campylobacter jejuni</name>
    <dbReference type="NCBI Taxonomy" id="197"/>
    <lineage>
        <taxon>Bacteria</taxon>
        <taxon>Pseudomonadati</taxon>
        <taxon>Campylobacterota</taxon>
        <taxon>Epsilonproteobacteria</taxon>
        <taxon>Campylobacterales</taxon>
        <taxon>Campylobacteraceae</taxon>
        <taxon>Campylobacter</taxon>
    </lineage>
</organism>
<comment type="caution">
    <text evidence="1">The sequence shown here is derived from an EMBL/GenBank/DDBJ whole genome shotgun (WGS) entry which is preliminary data.</text>
</comment>
<dbReference type="Proteomes" id="UP000335162">
    <property type="component" value="Unassembled WGS sequence"/>
</dbReference>
<proteinExistence type="predicted"/>
<sequence>MDKAVNMKSPKMKLINKIAIGLGVAVMFALILLSCLLINIYNIGIKHIILSFIISLVCLFLVLLLINATNKPFKKTYPKKDNCYDTHFKQSGISKYSTLSLSNPFYNNLYSNED</sequence>
<accession>A0A1J6PMD0</accession>
<dbReference type="RefSeq" id="WP_070296697.1">
    <property type="nucleotide sequence ID" value="NZ_AP028390.1"/>
</dbReference>
<protein>
    <submittedName>
        <fullName evidence="1">Uncharacterized protein</fullName>
    </submittedName>
</protein>
<dbReference type="PROSITE" id="PS51257">
    <property type="entry name" value="PROKAR_LIPOPROTEIN"/>
    <property type="match status" value="1"/>
</dbReference>
<evidence type="ECO:0000313" key="1">
    <source>
        <dbReference type="EMBL" id="EAL3736193.1"/>
    </source>
</evidence>
<dbReference type="EMBL" id="AACNRY010000035">
    <property type="protein sequence ID" value="EAL3736193.1"/>
    <property type="molecule type" value="Genomic_DNA"/>
</dbReference>
<dbReference type="AlphaFoldDB" id="A0A1J6PMD0"/>
<name>A0A1J6PMD0_CAMJU</name>
<evidence type="ECO:0000313" key="2">
    <source>
        <dbReference type="Proteomes" id="UP000335162"/>
    </source>
</evidence>
<reference evidence="1 2" key="1">
    <citation type="submission" date="2018-05" db="EMBL/GenBank/DDBJ databases">
        <authorList>
            <consortium name="NARMS: The National Antimicrobial Resistance Monitoring System"/>
        </authorList>
    </citation>
    <scope>NUCLEOTIDE SEQUENCE [LARGE SCALE GENOMIC DNA]</scope>
    <source>
        <strain evidence="1 2">FSIS1607212</strain>
    </source>
</reference>
<gene>
    <name evidence="1" type="ORF">BFD99_09495</name>
</gene>